<evidence type="ECO:0000256" key="2">
    <source>
        <dbReference type="ARBA" id="ARBA00023130"/>
    </source>
</evidence>
<dbReference type="InterPro" id="IPR007110">
    <property type="entry name" value="Ig-like_dom"/>
</dbReference>
<dbReference type="AlphaFoldDB" id="A0A851IYW5"/>
<keyword evidence="2" id="KW-1064">Adaptive immunity</keyword>
<protein>
    <submittedName>
        <fullName evidence="5">HV348 protein</fullName>
    </submittedName>
</protein>
<evidence type="ECO:0000259" key="4">
    <source>
        <dbReference type="PROSITE" id="PS50835"/>
    </source>
</evidence>
<dbReference type="GO" id="GO:0019814">
    <property type="term" value="C:immunoglobulin complex"/>
    <property type="evidence" value="ECO:0007669"/>
    <property type="project" value="UniProtKB-KW"/>
</dbReference>
<accession>A0A851IYW5</accession>
<keyword evidence="3" id="KW-1280">Immunoglobulin</keyword>
<dbReference type="Gene3D" id="2.60.40.10">
    <property type="entry name" value="Immunoglobulins"/>
    <property type="match status" value="1"/>
</dbReference>
<reference evidence="5" key="1">
    <citation type="submission" date="2019-09" db="EMBL/GenBank/DDBJ databases">
        <title>Bird 10,000 Genomes (B10K) Project - Family phase.</title>
        <authorList>
            <person name="Zhang G."/>
        </authorList>
    </citation>
    <scope>NUCLEOTIDE SEQUENCE</scope>
    <source>
        <strain evidence="5">B10K-DU-001-63</strain>
        <tissue evidence="5">Muscle</tissue>
    </source>
</reference>
<sequence>AMTLLESRGTCRPWGSLSLLCHGSGFNLGSHGMFWIRQRPGKALEFVAWILSTGVLTNRAPSMQGRVTMSRDNGQSSVTLTMNNLEDEDSSTYFCAK</sequence>
<proteinExistence type="predicted"/>
<dbReference type="PANTHER" id="PTHR23266">
    <property type="entry name" value="IMMUNOGLOBULIN HEAVY CHAIN"/>
    <property type="match status" value="1"/>
</dbReference>
<keyword evidence="6" id="KW-1185">Reference proteome</keyword>
<gene>
    <name evidence="5" type="primary">Ighv348_0</name>
    <name evidence="5" type="ORF">DONATR_R14638</name>
</gene>
<dbReference type="SMART" id="SM00406">
    <property type="entry name" value="IGv"/>
    <property type="match status" value="1"/>
</dbReference>
<feature type="non-terminal residue" evidence="5">
    <location>
        <position position="1"/>
    </location>
</feature>
<dbReference type="InterPro" id="IPR036179">
    <property type="entry name" value="Ig-like_dom_sf"/>
</dbReference>
<dbReference type="InterPro" id="IPR013783">
    <property type="entry name" value="Ig-like_fold"/>
</dbReference>
<dbReference type="Proteomes" id="UP000660704">
    <property type="component" value="Unassembled WGS sequence"/>
</dbReference>
<dbReference type="SUPFAM" id="SSF48726">
    <property type="entry name" value="Immunoglobulin"/>
    <property type="match status" value="1"/>
</dbReference>
<evidence type="ECO:0000313" key="5">
    <source>
        <dbReference type="EMBL" id="NXB70045.1"/>
    </source>
</evidence>
<evidence type="ECO:0000313" key="6">
    <source>
        <dbReference type="Proteomes" id="UP000660704"/>
    </source>
</evidence>
<comment type="caution">
    <text evidence="5">The sequence shown here is derived from an EMBL/GenBank/DDBJ whole genome shotgun (WGS) entry which is preliminary data.</text>
</comment>
<dbReference type="InterPro" id="IPR050199">
    <property type="entry name" value="IgHV"/>
</dbReference>
<feature type="non-terminal residue" evidence="5">
    <location>
        <position position="97"/>
    </location>
</feature>
<dbReference type="GO" id="GO:0002250">
    <property type="term" value="P:adaptive immune response"/>
    <property type="evidence" value="ECO:0007669"/>
    <property type="project" value="UniProtKB-KW"/>
</dbReference>
<organism evidence="5 6">
    <name type="scientific">Donacobius atricapilla</name>
    <dbReference type="NCBI Taxonomy" id="237420"/>
    <lineage>
        <taxon>Eukaryota</taxon>
        <taxon>Metazoa</taxon>
        <taxon>Chordata</taxon>
        <taxon>Craniata</taxon>
        <taxon>Vertebrata</taxon>
        <taxon>Euteleostomi</taxon>
        <taxon>Archelosauria</taxon>
        <taxon>Archosauria</taxon>
        <taxon>Dinosauria</taxon>
        <taxon>Saurischia</taxon>
        <taxon>Theropoda</taxon>
        <taxon>Coelurosauria</taxon>
        <taxon>Aves</taxon>
        <taxon>Neognathae</taxon>
        <taxon>Neoaves</taxon>
        <taxon>Telluraves</taxon>
        <taxon>Australaves</taxon>
        <taxon>Passeriformes</taxon>
        <taxon>Mimidae</taxon>
        <taxon>Donacobius</taxon>
    </lineage>
</organism>
<dbReference type="Pfam" id="PF07686">
    <property type="entry name" value="V-set"/>
    <property type="match status" value="1"/>
</dbReference>
<evidence type="ECO:0000256" key="3">
    <source>
        <dbReference type="ARBA" id="ARBA00043265"/>
    </source>
</evidence>
<dbReference type="InterPro" id="IPR013106">
    <property type="entry name" value="Ig_V-set"/>
</dbReference>
<dbReference type="PROSITE" id="PS50835">
    <property type="entry name" value="IG_LIKE"/>
    <property type="match status" value="1"/>
</dbReference>
<feature type="domain" description="Ig-like" evidence="4">
    <location>
        <begin position="1"/>
        <end position="97"/>
    </location>
</feature>
<keyword evidence="1" id="KW-0391">Immunity</keyword>
<evidence type="ECO:0000256" key="1">
    <source>
        <dbReference type="ARBA" id="ARBA00022859"/>
    </source>
</evidence>
<name>A0A851IYW5_9PASS</name>
<dbReference type="GO" id="GO:0005576">
    <property type="term" value="C:extracellular region"/>
    <property type="evidence" value="ECO:0007669"/>
    <property type="project" value="UniProtKB-ARBA"/>
</dbReference>
<dbReference type="EMBL" id="WBMY01001063">
    <property type="protein sequence ID" value="NXB70045.1"/>
    <property type="molecule type" value="Genomic_DNA"/>
</dbReference>